<reference evidence="2" key="2">
    <citation type="submission" date="2015-02" db="UniProtKB">
        <authorList>
            <consortium name="EnsemblMetazoa"/>
        </authorList>
    </citation>
    <scope>IDENTIFICATION</scope>
</reference>
<dbReference type="HOGENOM" id="CLU_001081_0_0_1"/>
<evidence type="ECO:0000313" key="3">
    <source>
        <dbReference type="Proteomes" id="UP000014500"/>
    </source>
</evidence>
<dbReference type="Pfam" id="PF14649">
    <property type="entry name" value="Spatacsin_C"/>
    <property type="match status" value="1"/>
</dbReference>
<dbReference type="eggNOG" id="KOG1884">
    <property type="taxonomic scope" value="Eukaryota"/>
</dbReference>
<dbReference type="GO" id="GO:0005737">
    <property type="term" value="C:cytoplasm"/>
    <property type="evidence" value="ECO:0007669"/>
    <property type="project" value="TreeGrafter"/>
</dbReference>
<dbReference type="EMBL" id="JH430800">
    <property type="status" value="NOT_ANNOTATED_CDS"/>
    <property type="molecule type" value="Genomic_DNA"/>
</dbReference>
<accession>T1ILE3</accession>
<dbReference type="PANTHER" id="PTHR13650:SF0">
    <property type="entry name" value="SPATACSIN"/>
    <property type="match status" value="1"/>
</dbReference>
<dbReference type="STRING" id="126957.T1ILE3"/>
<dbReference type="PhylomeDB" id="T1ILE3"/>
<sequence>MEEFRVCKWECEKNFLLNSLIKLSPNFNVVVILTKRTLNTYCLKQSSWLRSIDNVVDFCFEDNTKDKSRVLILNEDGLLVLNDISDVQISKISEFSLEKDLHTLQFLGFFSGFASILSDKTSVLVINVEGNSKSTLDLNKIFNKNGQIENNFRLKNAETENKHPHQFFISTDENFVAVLYKDGSCLFFKITKSNYENVIHIKSQSKSIPKLKITYWDVIQKNTNLRNNDEIIKKFDEDYLLTLLSPKSSFKNKNSKSLIEMWDFMPSGYQIENLEISFNFVFLYCSGEETKKLLLVERKNGKLLDSINIKNDNIFLFGANNGNPNLILSNDYISVLIYLPKQEILLNKMMVYSDTPLADKILQLNSWHNVALPLTFLDWGLHNHQLGLVAVYLNSQRKAWNGNASIHEKLELNNEMMNLIFSVIGVQSHSSTFVEQILKLTLQYLISLLMDSSENCSGQDEFQQFIVYFMKKARHFLKPPISHNNSYDELENLEDNVDVTPENVNLDLCESLMERRLPQLQNSLRKLDRTNSLKELTVESKDLVMQFVVSRDIKMARTLLNNLGIDADAHLQSVSEVIIHRELREFLFNQLPLSDEFLSSVNSLRKLEECYPSTLSSRSKDELLLLTPNWNINIIDIESPSTIPEVSWNNEDLNDEQTNTRSPFYSNLALHWVQRMTSNQINFSLFDRAQTDVPYWWIEWHHRLSRNEIDFNNWSIPLPISLDFINQELDHISCLPLTRELVKIHLTRLGCVNRTDVLQRTALASTLSCNTCALKYLIEICNEHNYTNIIYEFNDDVNLLLGADTSPTLRLINTFLEDGSVVVACFDQVSMFVNANSSKHVLDSLIADYPFAAAYCFALPNCKSDIKEQLRPVLNHPRISIFLQHYLSEDTVSFNITRLFAKNSSEDTENCIPSPFITETQHEVTLEFMYYLKQSRPCFAYLQFLLQEGNRSNKLNRRRLQTACALATSLAFSNSQSPSICASCTVFIELLNMSSEWLRLNLEAVSFLGKNDIVIDHSNVDHLVSALEDNLKCEQPSENVAACFLQKLQMFKVLVKICQLCKLEMPIKRLYEWDWLLTLVIAQQCNYNVSKIRSVFNNWKQKEVTEHIQMALQQTRMEQKKANQIKSSVRRGQTSRDVLYRKLGLVECQRKPVEVKDESRSESPMSLLSEEFITPSDLLQNVIVCYDSQNIDKTFCAQSVSWKNPLFAVLCTGQSDTKSCLLAWVSSVLRVEAEDFNSVIQIAFGNCWWSLILSRGCRLFKQELLPLDLFFNSLNLLFNLNEYDTAVSKEDLNEMTLLVWHTIESIFKLCSSQFKIYEFLKVLHATNFTSVFHRNVDFGILSCLQQHVLTTSVSLPYNEILNSEDFSCLSWSKTIIEDLLNANHVQEAEKVQEITELQPNNLIVFHLHSILDQLEHSQKWKHDAKMRLNFWSYCSKMYLNHEIPSDLSAEFFKKCSEKVLTQSEKFYLLKLAFKSQPEDVNLEREMWLRRIKAQLLNEDCKNFLNASDPSTVPALCTKASILNKFQKVPVKGQQIDDEESMRAVKEIISRELDRERILDALRISAFFEHEDHNLKLVLICMDLAEGTVRPENVNLDEFQTRRLLLRKNSNPENSLAELFEKIIYFCKHGRSYCNRIFSYYKVSELLGISYSVTVEHKDVFSLVKSLLKKKTIEGISLAKQLCSDNCISKERIVQFICDEVTSLMASTNFDDVTFEESKAFLHFKELMKLISDTSLVGSQLIDLSKNEILSLGCRVELIIWAHFCFSSSCNTEGIAMVLHHAHQLTTMMDVSHSALAVRLLTGIERYNEMLYVFDLLMEWDQFELLLKKGMDKLYFFKTSLLDYLWRFRHTDVQRFMMTAVRFCLYREMGDMIHSTAKKQMEQASGEQDFDQILQDLAEAAESYSKAGCHRHAQKCCRLAELVALQVYFLPSDKRILGLREEQVDKFISYHPEFYESYLVSCAYEAKTDWATAIYFIVVIGDNLEYLKQFHNCLGMSKDVAEKIVARLEKEKSPTDNMMKNCACIIELLEDVRDAFPLSRRIKSDLTERLTKSESGPFIRDAITHNLRMF</sequence>
<dbReference type="InterPro" id="IPR028103">
    <property type="entry name" value="Spatacsin"/>
</dbReference>
<evidence type="ECO:0000313" key="2">
    <source>
        <dbReference type="EnsemblMetazoa" id="SMAR001767-PA"/>
    </source>
</evidence>
<evidence type="ECO:0000259" key="1">
    <source>
        <dbReference type="Pfam" id="PF14649"/>
    </source>
</evidence>
<dbReference type="InterPro" id="IPR028107">
    <property type="entry name" value="Spatacsin_C_dom"/>
</dbReference>
<dbReference type="PANTHER" id="PTHR13650">
    <property type="entry name" value="SPATACSIN"/>
    <property type="match status" value="1"/>
</dbReference>
<dbReference type="SUPFAM" id="SSF50978">
    <property type="entry name" value="WD40 repeat-like"/>
    <property type="match status" value="1"/>
</dbReference>
<organism evidence="2 3">
    <name type="scientific">Strigamia maritima</name>
    <name type="common">European centipede</name>
    <name type="synonym">Geophilus maritimus</name>
    <dbReference type="NCBI Taxonomy" id="126957"/>
    <lineage>
        <taxon>Eukaryota</taxon>
        <taxon>Metazoa</taxon>
        <taxon>Ecdysozoa</taxon>
        <taxon>Arthropoda</taxon>
        <taxon>Myriapoda</taxon>
        <taxon>Chilopoda</taxon>
        <taxon>Pleurostigmophora</taxon>
        <taxon>Geophilomorpha</taxon>
        <taxon>Linotaeniidae</taxon>
        <taxon>Strigamia</taxon>
    </lineage>
</organism>
<proteinExistence type="predicted"/>
<dbReference type="OMA" id="RISIFLQ"/>
<reference evidence="3" key="1">
    <citation type="submission" date="2011-05" db="EMBL/GenBank/DDBJ databases">
        <authorList>
            <person name="Richards S.R."/>
            <person name="Qu J."/>
            <person name="Jiang H."/>
            <person name="Jhangiani S.N."/>
            <person name="Agravi P."/>
            <person name="Goodspeed R."/>
            <person name="Gross S."/>
            <person name="Mandapat C."/>
            <person name="Jackson L."/>
            <person name="Mathew T."/>
            <person name="Pu L."/>
            <person name="Thornton R."/>
            <person name="Saada N."/>
            <person name="Wilczek-Boney K.B."/>
            <person name="Lee S."/>
            <person name="Kovar C."/>
            <person name="Wu Y."/>
            <person name="Scherer S.E."/>
            <person name="Worley K.C."/>
            <person name="Muzny D.M."/>
            <person name="Gibbs R."/>
        </authorList>
    </citation>
    <scope>NUCLEOTIDE SEQUENCE</scope>
    <source>
        <strain evidence="3">Brora</strain>
    </source>
</reference>
<keyword evidence="3" id="KW-1185">Reference proteome</keyword>
<name>T1ILE3_STRMM</name>
<dbReference type="EnsemblMetazoa" id="SMAR001767-RA">
    <property type="protein sequence ID" value="SMAR001767-PA"/>
    <property type="gene ID" value="SMAR001767"/>
</dbReference>
<protein>
    <recommendedName>
        <fullName evidence="1">Spatacsin C-terminal domain-containing protein</fullName>
    </recommendedName>
</protein>
<feature type="domain" description="Spatacsin C-terminal" evidence="1">
    <location>
        <begin position="1737"/>
        <end position="2007"/>
    </location>
</feature>
<dbReference type="InterPro" id="IPR036322">
    <property type="entry name" value="WD40_repeat_dom_sf"/>
</dbReference>
<dbReference type="Proteomes" id="UP000014500">
    <property type="component" value="Unassembled WGS sequence"/>
</dbReference>